<comment type="catalytic activity">
    <reaction evidence="5">
        <text>L-glutamate 5-semialdehyde + NAD(+) + H2O = L-glutamate + NADH + 2 H(+)</text>
        <dbReference type="Rhea" id="RHEA:30235"/>
        <dbReference type="ChEBI" id="CHEBI:15377"/>
        <dbReference type="ChEBI" id="CHEBI:15378"/>
        <dbReference type="ChEBI" id="CHEBI:29985"/>
        <dbReference type="ChEBI" id="CHEBI:57540"/>
        <dbReference type="ChEBI" id="CHEBI:57945"/>
        <dbReference type="ChEBI" id="CHEBI:58066"/>
        <dbReference type="EC" id="1.2.1.88"/>
    </reaction>
</comment>
<name>A0A0P6WYM9_9CHLR</name>
<dbReference type="GO" id="GO:0010133">
    <property type="term" value="P:L-proline catabolic process to L-glutamate"/>
    <property type="evidence" value="ECO:0007669"/>
    <property type="project" value="TreeGrafter"/>
</dbReference>
<dbReference type="InterPro" id="IPR016160">
    <property type="entry name" value="Ald_DH_CS_CYS"/>
</dbReference>
<keyword evidence="4" id="KW-0520">NAD</keyword>
<feature type="active site" evidence="6">
    <location>
        <position position="290"/>
    </location>
</feature>
<dbReference type="InterPro" id="IPR016161">
    <property type="entry name" value="Ald_DH/histidinol_DH"/>
</dbReference>
<dbReference type="GO" id="GO:0009898">
    <property type="term" value="C:cytoplasmic side of plasma membrane"/>
    <property type="evidence" value="ECO:0007669"/>
    <property type="project" value="TreeGrafter"/>
</dbReference>
<evidence type="ECO:0000256" key="3">
    <source>
        <dbReference type="ARBA" id="ARBA00023002"/>
    </source>
</evidence>
<evidence type="ECO:0000259" key="8">
    <source>
        <dbReference type="Pfam" id="PF00171"/>
    </source>
</evidence>
<evidence type="ECO:0000256" key="6">
    <source>
        <dbReference type="PROSITE-ProRule" id="PRU10007"/>
    </source>
</evidence>
<dbReference type="PROSITE" id="PS00687">
    <property type="entry name" value="ALDEHYDE_DEHYDR_GLU"/>
    <property type="match status" value="1"/>
</dbReference>
<gene>
    <name evidence="9" type="ORF">ADM99_09325</name>
</gene>
<dbReference type="OrthoDB" id="9762913at2"/>
<evidence type="ECO:0000256" key="5">
    <source>
        <dbReference type="ARBA" id="ARBA00048142"/>
    </source>
</evidence>
<comment type="similarity">
    <text evidence="7">Belongs to the aldehyde dehydrogenase family.</text>
</comment>
<dbReference type="InterPro" id="IPR016162">
    <property type="entry name" value="Ald_DH_N"/>
</dbReference>
<protein>
    <recommendedName>
        <fullName evidence="2">L-glutamate gamma-semialdehyde dehydrogenase</fullName>
        <ecNumber evidence="2">1.2.1.88</ecNumber>
    </recommendedName>
</protein>
<dbReference type="Gene3D" id="3.40.605.10">
    <property type="entry name" value="Aldehyde Dehydrogenase, Chain A, domain 1"/>
    <property type="match status" value="1"/>
</dbReference>
<dbReference type="InterPro" id="IPR015590">
    <property type="entry name" value="Aldehyde_DH_dom"/>
</dbReference>
<comment type="caution">
    <text evidence="9">The sequence shown here is derived from an EMBL/GenBank/DDBJ whole genome shotgun (WGS) entry which is preliminary data.</text>
</comment>
<keyword evidence="10" id="KW-1185">Reference proteome</keyword>
<sequence>MAESSAFKLTYATMFNPPEELHTRFEEALKDKKNHLGEEHAMFIDGKDVKTDEKFNDISPVDTDVVLGVFQKGGSETANQAIAAAKKAFPGWSHTPWEKRIELLRKAASLMDERIYEFGAVMAMEVGKNRTEALGDAAETADLIRYACDQVEAHKGFVYEMGHDPLVGYKADNISVLRPYGVWLVISPFNFPCALTGGPAGAALAAGNTIVMKPASDTPWTARLLAECFRDAGLPAGVFNYVTGGGSTLGQALIEHPDVAGVTFTGSYDVGMKLYRDFAAGQWVRPAILELGGKNPVIVTRHADLETATVGIIRSAFGLQGQKCSAGSRIYIEEQIYDALVARLVDATNKLTIGDPTDRKITLGPVINKKSYNDFQNFVDDLRHSGKILTGGKILTDGALAKGYFCAPTLVENLPYTHKLWKHEMFLPISTIGKVKNLDEAIQHANNVSYGLTAGIYGNDDEIATFFDRIEAGVNYANRPQGATTGAWPGFQPFGGWKGSGSSGKNAGGLYYVQLYMHEQIRTRIRKA</sequence>
<evidence type="ECO:0000256" key="4">
    <source>
        <dbReference type="ARBA" id="ARBA00023027"/>
    </source>
</evidence>
<dbReference type="GO" id="GO:0003842">
    <property type="term" value="F:L-glutamate gamma-semialdehyde dehydrogenase activity"/>
    <property type="evidence" value="ECO:0007669"/>
    <property type="project" value="UniProtKB-EC"/>
</dbReference>
<dbReference type="Pfam" id="PF00171">
    <property type="entry name" value="Aldedh"/>
    <property type="match status" value="1"/>
</dbReference>
<dbReference type="PATRIC" id="fig|229920.5.peg.1774"/>
<evidence type="ECO:0000313" key="9">
    <source>
        <dbReference type="EMBL" id="KPL71665.1"/>
    </source>
</evidence>
<comment type="pathway">
    <text evidence="1">Amino-acid degradation; L-proline degradation into L-glutamate; L-glutamate from L-proline: step 2/2.</text>
</comment>
<proteinExistence type="inferred from homology"/>
<reference evidence="9 10" key="1">
    <citation type="submission" date="2015-07" db="EMBL/GenBank/DDBJ databases">
        <title>Genome sequence of Leptolinea tardivitalis DSM 16556.</title>
        <authorList>
            <person name="Hemp J."/>
            <person name="Ward L.M."/>
            <person name="Pace L.A."/>
            <person name="Fischer W.W."/>
        </authorList>
    </citation>
    <scope>NUCLEOTIDE SEQUENCE [LARGE SCALE GENOMIC DNA]</scope>
    <source>
        <strain evidence="9 10">YMTK-2</strain>
    </source>
</reference>
<dbReference type="InterPro" id="IPR016163">
    <property type="entry name" value="Ald_DH_C"/>
</dbReference>
<dbReference type="EC" id="1.2.1.88" evidence="2"/>
<dbReference type="RefSeq" id="WP_062420251.1">
    <property type="nucleotide sequence ID" value="NZ_BBYA01000001.1"/>
</dbReference>
<dbReference type="STRING" id="229920.ADM99_09325"/>
<keyword evidence="3 7" id="KW-0560">Oxidoreductase</keyword>
<dbReference type="PANTHER" id="PTHR42862:SF1">
    <property type="entry name" value="DELTA-1-PYRROLINE-5-CARBOXYLATE DEHYDROGENASE 2, ISOFORM A-RELATED"/>
    <property type="match status" value="1"/>
</dbReference>
<evidence type="ECO:0000313" key="10">
    <source>
        <dbReference type="Proteomes" id="UP000050430"/>
    </source>
</evidence>
<dbReference type="SUPFAM" id="SSF53720">
    <property type="entry name" value="ALDH-like"/>
    <property type="match status" value="1"/>
</dbReference>
<dbReference type="PANTHER" id="PTHR42862">
    <property type="entry name" value="DELTA-1-PYRROLINE-5-CARBOXYLATE DEHYDROGENASE 1, ISOFORM A-RELATED"/>
    <property type="match status" value="1"/>
</dbReference>
<dbReference type="Proteomes" id="UP000050430">
    <property type="component" value="Unassembled WGS sequence"/>
</dbReference>
<dbReference type="Gene3D" id="3.40.309.10">
    <property type="entry name" value="Aldehyde Dehydrogenase, Chain A, domain 2"/>
    <property type="match status" value="1"/>
</dbReference>
<dbReference type="InterPro" id="IPR029510">
    <property type="entry name" value="Ald_DH_CS_GLU"/>
</dbReference>
<dbReference type="PROSITE" id="PS00070">
    <property type="entry name" value="ALDEHYDE_DEHYDR_CYS"/>
    <property type="match status" value="1"/>
</dbReference>
<accession>A0A0P6WYM9</accession>
<organism evidence="9 10">
    <name type="scientific">Leptolinea tardivitalis</name>
    <dbReference type="NCBI Taxonomy" id="229920"/>
    <lineage>
        <taxon>Bacteria</taxon>
        <taxon>Bacillati</taxon>
        <taxon>Chloroflexota</taxon>
        <taxon>Anaerolineae</taxon>
        <taxon>Anaerolineales</taxon>
        <taxon>Anaerolineaceae</taxon>
        <taxon>Leptolinea</taxon>
    </lineage>
</organism>
<feature type="domain" description="Aldehyde dehydrogenase" evidence="8">
    <location>
        <begin position="52"/>
        <end position="518"/>
    </location>
</feature>
<evidence type="ECO:0000256" key="7">
    <source>
        <dbReference type="RuleBase" id="RU003345"/>
    </source>
</evidence>
<dbReference type="InterPro" id="IPR050485">
    <property type="entry name" value="Proline_metab_enzyme"/>
</dbReference>
<evidence type="ECO:0000256" key="2">
    <source>
        <dbReference type="ARBA" id="ARBA00012884"/>
    </source>
</evidence>
<evidence type="ECO:0000256" key="1">
    <source>
        <dbReference type="ARBA" id="ARBA00004786"/>
    </source>
</evidence>
<dbReference type="AlphaFoldDB" id="A0A0P6WYM9"/>
<dbReference type="EMBL" id="LGCK01000010">
    <property type="protein sequence ID" value="KPL71665.1"/>
    <property type="molecule type" value="Genomic_DNA"/>
</dbReference>